<keyword evidence="1" id="KW-0472">Membrane</keyword>
<dbReference type="AlphaFoldDB" id="A0A2T6IZ96"/>
<keyword evidence="1" id="KW-1133">Transmembrane helix</keyword>
<protein>
    <submittedName>
        <fullName evidence="2">Putative transmembrane protein</fullName>
    </submittedName>
</protein>
<evidence type="ECO:0000256" key="1">
    <source>
        <dbReference type="SAM" id="Phobius"/>
    </source>
</evidence>
<feature type="transmembrane region" description="Helical" evidence="1">
    <location>
        <begin position="107"/>
        <end position="133"/>
    </location>
</feature>
<feature type="transmembrane region" description="Helical" evidence="1">
    <location>
        <begin position="29"/>
        <end position="50"/>
    </location>
</feature>
<dbReference type="EMBL" id="AFHV02000817">
    <property type="protein sequence ID" value="PUA90667.1"/>
    <property type="molecule type" value="Genomic_DNA"/>
</dbReference>
<reference evidence="2 3" key="1">
    <citation type="journal article" date="2016" name="Nat. Commun.">
        <title>Local admixture of amplified and diversified secreted pathogenesis determinants shapes mosaic Toxoplasma gondii genomes.</title>
        <authorList>
            <person name="Lorenzi H."/>
            <person name="Khan A."/>
            <person name="Behnke M.S."/>
            <person name="Namasivayam S."/>
            <person name="Swapna L.S."/>
            <person name="Hadjithomas M."/>
            <person name="Karamycheva S."/>
            <person name="Pinney D."/>
            <person name="Brunk B.P."/>
            <person name="Ajioka J.W."/>
            <person name="Ajzenberg D."/>
            <person name="Boothroyd J.C."/>
            <person name="Boyle J.P."/>
            <person name="Darde M.L."/>
            <person name="Diaz-Miranda M.A."/>
            <person name="Dubey J.P."/>
            <person name="Fritz H.M."/>
            <person name="Gennari S.M."/>
            <person name="Gregory B.D."/>
            <person name="Kim K."/>
            <person name="Saeij J.P."/>
            <person name="Su C."/>
            <person name="White M.W."/>
            <person name="Zhu X.Q."/>
            <person name="Howe D.K."/>
            <person name="Rosenthal B.M."/>
            <person name="Grigg M.E."/>
            <person name="Parkinson J."/>
            <person name="Liu L."/>
            <person name="Kissinger J.C."/>
            <person name="Roos D.S."/>
            <person name="Sibley L.D."/>
        </authorList>
    </citation>
    <scope>NUCLEOTIDE SEQUENCE [LARGE SCALE GENOMIC DNA]</scope>
    <source>
        <strain evidence="2 3">TgCATBr9</strain>
    </source>
</reference>
<accession>A0A2T6IZ96</accession>
<dbReference type="Proteomes" id="UP000244488">
    <property type="component" value="Unassembled WGS sequence"/>
</dbReference>
<gene>
    <name evidence="2" type="ORF">TGBR9_381280</name>
</gene>
<name>A0A2T6IZ96_TOXGO</name>
<evidence type="ECO:0000313" key="3">
    <source>
        <dbReference type="Proteomes" id="UP000244488"/>
    </source>
</evidence>
<keyword evidence="1 2" id="KW-0812">Transmembrane</keyword>
<dbReference type="VEuPathDB" id="ToxoDB:TGBR9_381280"/>
<sequence>MRSSDFSFPPVLSLVSSLFRLVSGVSHRVSLFLSLVCLLVLFLSFSGLPLLSSPHYLLFSVFSSLSPSSLLSSFLFLCLYVPFPLSLRSFSSVSPFASLPLSTCKPLLFLLSLMVPSVLVLLSSMPVSLLFAAGFQDGLRRLRGSAFPL</sequence>
<comment type="caution">
    <text evidence="2">The sequence shown here is derived from an EMBL/GenBank/DDBJ whole genome shotgun (WGS) entry which is preliminary data.</text>
</comment>
<proteinExistence type="predicted"/>
<organism evidence="2 3">
    <name type="scientific">Toxoplasma gondii TgCATBr9</name>
    <dbReference type="NCBI Taxonomy" id="943120"/>
    <lineage>
        <taxon>Eukaryota</taxon>
        <taxon>Sar</taxon>
        <taxon>Alveolata</taxon>
        <taxon>Apicomplexa</taxon>
        <taxon>Conoidasida</taxon>
        <taxon>Coccidia</taxon>
        <taxon>Eucoccidiorida</taxon>
        <taxon>Eimeriorina</taxon>
        <taxon>Sarcocystidae</taxon>
        <taxon>Toxoplasma</taxon>
    </lineage>
</organism>
<evidence type="ECO:0000313" key="2">
    <source>
        <dbReference type="EMBL" id="PUA90667.1"/>
    </source>
</evidence>